<evidence type="ECO:0000313" key="1">
    <source>
        <dbReference type="EMBL" id="KAL1496131.1"/>
    </source>
</evidence>
<evidence type="ECO:0000313" key="2">
    <source>
        <dbReference type="Proteomes" id="UP001515480"/>
    </source>
</evidence>
<dbReference type="EMBL" id="JBGBPQ010000030">
    <property type="protein sequence ID" value="KAL1496131.1"/>
    <property type="molecule type" value="Genomic_DNA"/>
</dbReference>
<proteinExistence type="predicted"/>
<dbReference type="InterPro" id="IPR036086">
    <property type="entry name" value="ParB/Sulfiredoxin_sf"/>
</dbReference>
<accession>A0AB34IE93</accession>
<name>A0AB34IE93_PRYPA</name>
<keyword evidence="2" id="KW-1185">Reference proteome</keyword>
<gene>
    <name evidence="1" type="ORF">AB1Y20_014752</name>
</gene>
<dbReference type="Pfam" id="PF08857">
    <property type="entry name" value="ParBc_2"/>
    <property type="match status" value="1"/>
</dbReference>
<reference evidence="1 2" key="1">
    <citation type="journal article" date="2024" name="Science">
        <title>Giant polyketide synthase enzymes in the biosynthesis of giant marine polyether toxins.</title>
        <authorList>
            <person name="Fallon T.R."/>
            <person name="Shende V.V."/>
            <person name="Wierzbicki I.H."/>
            <person name="Pendleton A.L."/>
            <person name="Watervoot N.F."/>
            <person name="Auber R.P."/>
            <person name="Gonzalez D.J."/>
            <person name="Wisecaver J.H."/>
            <person name="Moore B.S."/>
        </authorList>
    </citation>
    <scope>NUCLEOTIDE SEQUENCE [LARGE SCALE GENOMIC DNA]</scope>
    <source>
        <strain evidence="1 2">12B1</strain>
    </source>
</reference>
<protein>
    <submittedName>
        <fullName evidence="1">Uncharacterized protein</fullName>
    </submittedName>
</protein>
<dbReference type="InterPro" id="IPR014956">
    <property type="entry name" value="ParBc_2"/>
</dbReference>
<organism evidence="1 2">
    <name type="scientific">Prymnesium parvum</name>
    <name type="common">Toxic golden alga</name>
    <dbReference type="NCBI Taxonomy" id="97485"/>
    <lineage>
        <taxon>Eukaryota</taxon>
        <taxon>Haptista</taxon>
        <taxon>Haptophyta</taxon>
        <taxon>Prymnesiophyceae</taxon>
        <taxon>Prymnesiales</taxon>
        <taxon>Prymnesiaceae</taxon>
        <taxon>Prymnesium</taxon>
    </lineage>
</organism>
<dbReference type="SUPFAM" id="SSF110849">
    <property type="entry name" value="ParB/Sulfiredoxin"/>
    <property type="match status" value="1"/>
</dbReference>
<dbReference type="AlphaFoldDB" id="A0AB34IE93"/>
<dbReference type="CDD" id="cd16390">
    <property type="entry name" value="ParB_N_Srx_like"/>
    <property type="match status" value="1"/>
</dbReference>
<dbReference type="Gene3D" id="3.90.1530.10">
    <property type="entry name" value="Conserved hypothetical protein from pyrococcus furiosus pfu- 392566-001, ParB domain"/>
    <property type="match status" value="1"/>
</dbReference>
<dbReference type="Proteomes" id="UP001515480">
    <property type="component" value="Unassembled WGS sequence"/>
</dbReference>
<sequence length="328" mass="34493">MKSLAAAAGALLVSAKDCGDLTSLSVGDTCQGKWGDLRDLLRPTQPAVGYAWVFRTYLKDMQSKDDTQHEMDSHPVPVSIGFGGASAYILDHHHHLAALDLSGHKSVLVTLHVSCDLSSVPADQQLAELARRRFAYLYGRPAGSPDALPSPISPAALPATIAFRASAVTMADDRWRALAGFSRKVQHGPVACGSSKYCGRAFATPCDARGDEIPFFEYRWAYFFNDALHNSSLWPDAPSAASFAQKYASLASPTPSAPAASVDEWLDAAADLVYAARSDAAGAYAVPSSMAYMAGALPGYVRGLVGIPGDDPDCSPPVCAAAGRAVAS</sequence>
<comment type="caution">
    <text evidence="1">The sequence shown here is derived from an EMBL/GenBank/DDBJ whole genome shotgun (WGS) entry which is preliminary data.</text>
</comment>